<feature type="region of interest" description="Disordered" evidence="1">
    <location>
        <begin position="249"/>
        <end position="296"/>
    </location>
</feature>
<dbReference type="InterPro" id="IPR013783">
    <property type="entry name" value="Ig-like_fold"/>
</dbReference>
<gene>
    <name evidence="3" type="ORF">COW24_00525</name>
</gene>
<dbReference type="SUPFAM" id="SSF49265">
    <property type="entry name" value="Fibronectin type III"/>
    <property type="match status" value="1"/>
</dbReference>
<feature type="signal peptide" evidence="2">
    <location>
        <begin position="1"/>
        <end position="26"/>
    </location>
</feature>
<evidence type="ECO:0000313" key="3">
    <source>
        <dbReference type="EMBL" id="PIW37403.1"/>
    </source>
</evidence>
<evidence type="ECO:0000313" key="4">
    <source>
        <dbReference type="Proteomes" id="UP000230292"/>
    </source>
</evidence>
<evidence type="ECO:0000256" key="2">
    <source>
        <dbReference type="SAM" id="SignalP"/>
    </source>
</evidence>
<sequence length="396" mass="43545">MKKISALLATSAMIIGTFFLPTAAQAKEATLESITCESAVTNITPDDETGDDDGYQVFWFYITVGEDCTMDVSFDENPLMLFVTAGQMTVEDNWTLDTEAMTAQINFTATEIQQVDAEVENNFDDGDTLTQVSFIWQSSDDSGPDERVQGAWVSSDFQEYTLAPPSETSTRMGAEVSGDDGDAGQFSMYMPATAVSSLVGNHDEYDAETFNIEGDMAAYLKNTEQEDATIIETEDGGAFVSFTTEISTEVAESSDNEGGEGQSLSIAGGGPGLSVRATAGPRDSATKPDKPSKNKNKLYKKGKKFAMLNWEDVDTADTYTLHVRKCKNHQGKKCTSSKNFVKKRNYKKFNNLTESQKKVKRLTAGTYYQWRVKSCNDVGCSSFTDWKRFETKGSLE</sequence>
<dbReference type="Gene3D" id="2.60.40.10">
    <property type="entry name" value="Immunoglobulins"/>
    <property type="match status" value="1"/>
</dbReference>
<reference evidence="3 4" key="1">
    <citation type="submission" date="2017-09" db="EMBL/GenBank/DDBJ databases">
        <title>Depth-based differentiation of microbial function through sediment-hosted aquifers and enrichment of novel symbionts in the deep terrestrial subsurface.</title>
        <authorList>
            <person name="Probst A.J."/>
            <person name="Ladd B."/>
            <person name="Jarett J.K."/>
            <person name="Geller-Mcgrath D.E."/>
            <person name="Sieber C.M."/>
            <person name="Emerson J.B."/>
            <person name="Anantharaman K."/>
            <person name="Thomas B.C."/>
            <person name="Malmstrom R."/>
            <person name="Stieglmeier M."/>
            <person name="Klingl A."/>
            <person name="Woyke T."/>
            <person name="Ryan C.M."/>
            <person name="Banfield J.F."/>
        </authorList>
    </citation>
    <scope>NUCLEOTIDE SEQUENCE [LARGE SCALE GENOMIC DNA]</scope>
    <source>
        <strain evidence="3">CG15_BIG_FIL_POST_REV_8_21_14_020_45_12</strain>
    </source>
</reference>
<dbReference type="Proteomes" id="UP000230292">
    <property type="component" value="Unassembled WGS sequence"/>
</dbReference>
<dbReference type="CDD" id="cd00063">
    <property type="entry name" value="FN3"/>
    <property type="match status" value="1"/>
</dbReference>
<keyword evidence="2" id="KW-0732">Signal</keyword>
<name>A0A2M7H5A3_9BACT</name>
<dbReference type="AlphaFoldDB" id="A0A2M7H5A3"/>
<comment type="caution">
    <text evidence="3">The sequence shown here is derived from an EMBL/GenBank/DDBJ whole genome shotgun (WGS) entry which is preliminary data.</text>
</comment>
<proteinExistence type="predicted"/>
<evidence type="ECO:0008006" key="5">
    <source>
        <dbReference type="Google" id="ProtNLM"/>
    </source>
</evidence>
<dbReference type="EMBL" id="PFGC01000007">
    <property type="protein sequence ID" value="PIW37403.1"/>
    <property type="molecule type" value="Genomic_DNA"/>
</dbReference>
<protein>
    <recommendedName>
        <fullName evidence="5">Fibronectin type-III domain-containing protein</fullName>
    </recommendedName>
</protein>
<dbReference type="InterPro" id="IPR003961">
    <property type="entry name" value="FN3_dom"/>
</dbReference>
<dbReference type="InterPro" id="IPR036116">
    <property type="entry name" value="FN3_sf"/>
</dbReference>
<accession>A0A2M7H5A3</accession>
<evidence type="ECO:0000256" key="1">
    <source>
        <dbReference type="SAM" id="MobiDB-lite"/>
    </source>
</evidence>
<organism evidence="3 4">
    <name type="scientific">Candidatus Kerfeldbacteria bacterium CG15_BIG_FIL_POST_REV_8_21_14_020_45_12</name>
    <dbReference type="NCBI Taxonomy" id="2014247"/>
    <lineage>
        <taxon>Bacteria</taxon>
        <taxon>Candidatus Kerfeldiibacteriota</taxon>
    </lineage>
</organism>
<feature type="chain" id="PRO_5014863403" description="Fibronectin type-III domain-containing protein" evidence="2">
    <location>
        <begin position="27"/>
        <end position="396"/>
    </location>
</feature>